<name>A0A2T9YID5_9FUNG</name>
<dbReference type="AlphaFoldDB" id="A0A2T9YID5"/>
<proteinExistence type="predicted"/>
<organism evidence="1 2">
    <name type="scientific">Smittium simulii</name>
    <dbReference type="NCBI Taxonomy" id="133385"/>
    <lineage>
        <taxon>Eukaryota</taxon>
        <taxon>Fungi</taxon>
        <taxon>Fungi incertae sedis</taxon>
        <taxon>Zoopagomycota</taxon>
        <taxon>Kickxellomycotina</taxon>
        <taxon>Harpellomycetes</taxon>
        <taxon>Harpellales</taxon>
        <taxon>Legeriomycetaceae</taxon>
        <taxon>Smittium</taxon>
    </lineage>
</organism>
<reference evidence="1 2" key="1">
    <citation type="journal article" date="2018" name="MBio">
        <title>Comparative Genomics Reveals the Core Gene Toolbox for the Fungus-Insect Symbiosis.</title>
        <authorList>
            <person name="Wang Y."/>
            <person name="Stata M."/>
            <person name="Wang W."/>
            <person name="Stajich J.E."/>
            <person name="White M.M."/>
            <person name="Moncalvo J.M."/>
        </authorList>
    </citation>
    <scope>NUCLEOTIDE SEQUENCE [LARGE SCALE GENOMIC DNA]</scope>
    <source>
        <strain evidence="1 2">SWE-8-4</strain>
    </source>
</reference>
<evidence type="ECO:0000313" key="1">
    <source>
        <dbReference type="EMBL" id="PVU92091.1"/>
    </source>
</evidence>
<dbReference type="EMBL" id="MBFR01000175">
    <property type="protein sequence ID" value="PVU92091.1"/>
    <property type="molecule type" value="Genomic_DNA"/>
</dbReference>
<protein>
    <submittedName>
        <fullName evidence="1">Uncharacterized protein</fullName>
    </submittedName>
</protein>
<accession>A0A2T9YID5</accession>
<sequence>MYLPLKLRYQGAMAFCKLIMDLGWTKDPCALKFAEGLKKPAPDTQTLFLTFTDLEYYISAKIAINT</sequence>
<comment type="caution">
    <text evidence="1">The sequence shown here is derived from an EMBL/GenBank/DDBJ whole genome shotgun (WGS) entry which is preliminary data.</text>
</comment>
<dbReference type="Proteomes" id="UP000245383">
    <property type="component" value="Unassembled WGS sequence"/>
</dbReference>
<evidence type="ECO:0000313" key="2">
    <source>
        <dbReference type="Proteomes" id="UP000245383"/>
    </source>
</evidence>
<keyword evidence="2" id="KW-1185">Reference proteome</keyword>
<gene>
    <name evidence="1" type="ORF">BB561_004040</name>
</gene>